<evidence type="ECO:0008006" key="3">
    <source>
        <dbReference type="Google" id="ProtNLM"/>
    </source>
</evidence>
<organism evidence="1 2">
    <name type="scientific">Skeletonema marinoi</name>
    <dbReference type="NCBI Taxonomy" id="267567"/>
    <lineage>
        <taxon>Eukaryota</taxon>
        <taxon>Sar</taxon>
        <taxon>Stramenopiles</taxon>
        <taxon>Ochrophyta</taxon>
        <taxon>Bacillariophyta</taxon>
        <taxon>Coscinodiscophyceae</taxon>
        <taxon>Thalassiosirophycidae</taxon>
        <taxon>Thalassiosirales</taxon>
        <taxon>Skeletonemataceae</taxon>
        <taxon>Skeletonema</taxon>
        <taxon>Skeletonema marinoi-dohrnii complex</taxon>
    </lineage>
</organism>
<dbReference type="EMBL" id="JATAAI010000005">
    <property type="protein sequence ID" value="KAK1745377.1"/>
    <property type="molecule type" value="Genomic_DNA"/>
</dbReference>
<comment type="caution">
    <text evidence="1">The sequence shown here is derived from an EMBL/GenBank/DDBJ whole genome shotgun (WGS) entry which is preliminary data.</text>
</comment>
<dbReference type="AlphaFoldDB" id="A0AAD9DFM4"/>
<dbReference type="Proteomes" id="UP001224775">
    <property type="component" value="Unassembled WGS sequence"/>
</dbReference>
<sequence length="132" mass="14596">MKLHGRNDDVKLLRRKLRELAKKKDGDEEDGAKNHVGEMILVSGTSGTGKSALIREGLGDHAANRGHTFASGKFEDKLLRPLSAFSDAMARLAKYITVEHNKTGGLSVATLIRDKIQNEFDREDVEQLQPTL</sequence>
<evidence type="ECO:0000313" key="2">
    <source>
        <dbReference type="Proteomes" id="UP001224775"/>
    </source>
</evidence>
<accession>A0AAD9DFM4</accession>
<keyword evidence="2" id="KW-1185">Reference proteome</keyword>
<proteinExistence type="predicted"/>
<gene>
    <name evidence="1" type="ORF">QTG54_003301</name>
</gene>
<evidence type="ECO:0000313" key="1">
    <source>
        <dbReference type="EMBL" id="KAK1745377.1"/>
    </source>
</evidence>
<reference evidence="1" key="1">
    <citation type="submission" date="2023-06" db="EMBL/GenBank/DDBJ databases">
        <title>Survivors Of The Sea: Transcriptome response of Skeletonema marinoi to long-term dormancy.</title>
        <authorList>
            <person name="Pinder M.I.M."/>
            <person name="Kourtchenko O."/>
            <person name="Robertson E.K."/>
            <person name="Larsson T."/>
            <person name="Maumus F."/>
            <person name="Osuna-Cruz C.M."/>
            <person name="Vancaester E."/>
            <person name="Stenow R."/>
            <person name="Vandepoele K."/>
            <person name="Ploug H."/>
            <person name="Bruchert V."/>
            <person name="Godhe A."/>
            <person name="Topel M."/>
        </authorList>
    </citation>
    <scope>NUCLEOTIDE SEQUENCE</scope>
    <source>
        <strain evidence="1">R05AC</strain>
    </source>
</reference>
<name>A0AAD9DFM4_9STRA</name>
<protein>
    <recommendedName>
        <fullName evidence="3">Orc1-like AAA ATPase domain-containing protein</fullName>
    </recommendedName>
</protein>